<organism evidence="1 2">
    <name type="scientific">Nitrososphaera gargensis (strain Ga9.2)</name>
    <dbReference type="NCBI Taxonomy" id="1237085"/>
    <lineage>
        <taxon>Archaea</taxon>
        <taxon>Nitrososphaerota</taxon>
        <taxon>Nitrososphaeria</taxon>
        <taxon>Nitrososphaerales</taxon>
        <taxon>Nitrososphaeraceae</taxon>
        <taxon>Nitrososphaera</taxon>
    </lineage>
</organism>
<evidence type="ECO:0000313" key="2">
    <source>
        <dbReference type="Proteomes" id="UP000008037"/>
    </source>
</evidence>
<dbReference type="HOGENOM" id="CLU_2476122_0_0_2"/>
<protein>
    <submittedName>
        <fullName evidence="1">Uncharacterized protein</fullName>
    </submittedName>
</protein>
<dbReference type="STRING" id="1237085.Ngar_c21260"/>
<dbReference type="OrthoDB" id="5860at2157"/>
<proteinExistence type="predicted"/>
<sequence length="87" mass="9817">MEEDRIEYTGKVYVYSSGMPADHVQLAKEKLGEYGVNEGDIEVIEVPEGVPEGCIMVTVWPHYLSVAKVKRVRQGSIYAPQLFNIQM</sequence>
<gene>
    <name evidence="1" type="ordered locus">Ngar_c21260</name>
</gene>
<dbReference type="BioCyc" id="CNIT1237085:G1324-2124-MONOMER"/>
<name>K0IKN3_NITGG</name>
<reference evidence="1 2" key="1">
    <citation type="journal article" date="2012" name="Environ. Microbiol.">
        <title>The genome of the ammonia-oxidizing Candidatus Nitrososphaera gargensis: insights into metabolic versatility and environmental adaptations.</title>
        <authorList>
            <person name="Spang A."/>
            <person name="Poehlein A."/>
            <person name="Offre P."/>
            <person name="Zumbragel S."/>
            <person name="Haider S."/>
            <person name="Rychlik N."/>
            <person name="Nowka B."/>
            <person name="Schmeisser C."/>
            <person name="Lebedeva E.V."/>
            <person name="Rattei T."/>
            <person name="Bohm C."/>
            <person name="Schmid M."/>
            <person name="Galushko A."/>
            <person name="Hatzenpichler R."/>
            <person name="Weinmaier T."/>
            <person name="Daniel R."/>
            <person name="Schleper C."/>
            <person name="Spieck E."/>
            <person name="Streit W."/>
            <person name="Wagner M."/>
        </authorList>
    </citation>
    <scope>NUCLEOTIDE SEQUENCE [LARGE SCALE GENOMIC DNA]</scope>
    <source>
        <strain evidence="2">Ga9.2</strain>
    </source>
</reference>
<dbReference type="KEGG" id="nga:Ngar_c21260"/>
<dbReference type="InParanoid" id="K0IKN3"/>
<dbReference type="GeneID" id="13795989"/>
<evidence type="ECO:0000313" key="1">
    <source>
        <dbReference type="EMBL" id="AFU59057.1"/>
    </source>
</evidence>
<dbReference type="EMBL" id="CP002408">
    <property type="protein sequence ID" value="AFU59057.1"/>
    <property type="molecule type" value="Genomic_DNA"/>
</dbReference>
<accession>K0IKN3</accession>
<dbReference type="AlphaFoldDB" id="K0IKN3"/>
<keyword evidence="2" id="KW-1185">Reference proteome</keyword>
<dbReference type="RefSeq" id="WP_015019592.1">
    <property type="nucleotide sequence ID" value="NC_018719.1"/>
</dbReference>
<dbReference type="Proteomes" id="UP000008037">
    <property type="component" value="Chromosome"/>
</dbReference>